<dbReference type="GO" id="GO:0005525">
    <property type="term" value="F:GTP binding"/>
    <property type="evidence" value="ECO:0007669"/>
    <property type="project" value="UniProtKB-KW"/>
</dbReference>
<dbReference type="EnsemblPlants" id="Bo1g128540.1">
    <property type="protein sequence ID" value="Bo1g128540.1"/>
    <property type="gene ID" value="Bo1g128540"/>
</dbReference>
<dbReference type="InterPro" id="IPR050100">
    <property type="entry name" value="TRAFAC_GTPase_members"/>
</dbReference>
<keyword evidence="2" id="KW-0342">GTP-binding</keyword>
<keyword evidence="4" id="KW-1185">Reference proteome</keyword>
<dbReference type="Gene3D" id="3.40.50.300">
    <property type="entry name" value="P-loop containing nucleotide triphosphate hydrolases"/>
    <property type="match status" value="1"/>
</dbReference>
<dbReference type="HOGENOM" id="CLU_1962625_0_0_1"/>
<sequence>MYCCIMHGRLMDQKILDGNTEVALVATRFHVNGLKERLRGVSIEKFYINIVVVDQDDSGKSTDTGHLIDKLHGLGSFRPPSATALGTSQDDCAVFIIDSTIGGFEVGISKDGQTHEHTLLASPLMSSK</sequence>
<reference evidence="3 4" key="1">
    <citation type="journal article" date="2014" name="Genome Biol.">
        <title>Transcriptome and methylome profiling reveals relics of genome dominance in the mesopolyploid Brassica oleracea.</title>
        <authorList>
            <person name="Parkin I.A."/>
            <person name="Koh C."/>
            <person name="Tang H."/>
            <person name="Robinson S.J."/>
            <person name="Kagale S."/>
            <person name="Clarke W.E."/>
            <person name="Town C.D."/>
            <person name="Nixon J."/>
            <person name="Krishnakumar V."/>
            <person name="Bidwell S.L."/>
            <person name="Denoeud F."/>
            <person name="Belcram H."/>
            <person name="Links M.G."/>
            <person name="Just J."/>
            <person name="Clarke C."/>
            <person name="Bender T."/>
            <person name="Huebert T."/>
            <person name="Mason A.S."/>
            <person name="Pires J.C."/>
            <person name="Barker G."/>
            <person name="Moore J."/>
            <person name="Walley P.G."/>
            <person name="Manoli S."/>
            <person name="Batley J."/>
            <person name="Edwards D."/>
            <person name="Nelson M.N."/>
            <person name="Wang X."/>
            <person name="Paterson A.H."/>
            <person name="King G."/>
            <person name="Bancroft I."/>
            <person name="Chalhoub B."/>
            <person name="Sharpe A.G."/>
        </authorList>
    </citation>
    <scope>NUCLEOTIDE SEQUENCE</scope>
    <source>
        <strain evidence="3 4">cv. TO1000</strain>
    </source>
</reference>
<name>A0A0D3ADG0_BRAOL</name>
<evidence type="ECO:0000313" key="3">
    <source>
        <dbReference type="EnsemblPlants" id="Bo1g128540.1"/>
    </source>
</evidence>
<keyword evidence="1" id="KW-0547">Nucleotide-binding</keyword>
<protein>
    <recommendedName>
        <fullName evidence="5">Tr-type G domain-containing protein</fullName>
    </recommendedName>
</protein>
<dbReference type="SUPFAM" id="SSF52540">
    <property type="entry name" value="P-loop containing nucleoside triphosphate hydrolases"/>
    <property type="match status" value="1"/>
</dbReference>
<dbReference type="Proteomes" id="UP000032141">
    <property type="component" value="Chromosome C1"/>
</dbReference>
<dbReference type="STRING" id="109376.A0A0D3ADG0"/>
<proteinExistence type="predicted"/>
<organism evidence="3 4">
    <name type="scientific">Brassica oleracea var. oleracea</name>
    <dbReference type="NCBI Taxonomy" id="109376"/>
    <lineage>
        <taxon>Eukaryota</taxon>
        <taxon>Viridiplantae</taxon>
        <taxon>Streptophyta</taxon>
        <taxon>Embryophyta</taxon>
        <taxon>Tracheophyta</taxon>
        <taxon>Spermatophyta</taxon>
        <taxon>Magnoliopsida</taxon>
        <taxon>eudicotyledons</taxon>
        <taxon>Gunneridae</taxon>
        <taxon>Pentapetalae</taxon>
        <taxon>rosids</taxon>
        <taxon>malvids</taxon>
        <taxon>Brassicales</taxon>
        <taxon>Brassicaceae</taxon>
        <taxon>Brassiceae</taxon>
        <taxon>Brassica</taxon>
    </lineage>
</organism>
<evidence type="ECO:0000256" key="2">
    <source>
        <dbReference type="ARBA" id="ARBA00023134"/>
    </source>
</evidence>
<evidence type="ECO:0008006" key="5">
    <source>
        <dbReference type="Google" id="ProtNLM"/>
    </source>
</evidence>
<dbReference type="Gramene" id="Bo1g128540.1">
    <property type="protein sequence ID" value="Bo1g128540.1"/>
    <property type="gene ID" value="Bo1g128540"/>
</dbReference>
<evidence type="ECO:0000313" key="4">
    <source>
        <dbReference type="Proteomes" id="UP000032141"/>
    </source>
</evidence>
<dbReference type="eggNOG" id="KOG0052">
    <property type="taxonomic scope" value="Eukaryota"/>
</dbReference>
<reference evidence="3" key="2">
    <citation type="submission" date="2015-03" db="UniProtKB">
        <authorList>
            <consortium name="EnsemblPlants"/>
        </authorList>
    </citation>
    <scope>IDENTIFICATION</scope>
</reference>
<accession>A0A0D3ADG0</accession>
<evidence type="ECO:0000256" key="1">
    <source>
        <dbReference type="ARBA" id="ARBA00022741"/>
    </source>
</evidence>
<dbReference type="PANTHER" id="PTHR23115">
    <property type="entry name" value="TRANSLATION FACTOR"/>
    <property type="match status" value="1"/>
</dbReference>
<dbReference type="AlphaFoldDB" id="A0A0D3ADG0"/>
<dbReference type="InterPro" id="IPR027417">
    <property type="entry name" value="P-loop_NTPase"/>
</dbReference>